<evidence type="ECO:0000313" key="4">
    <source>
        <dbReference type="EMBL" id="SDM18505.1"/>
    </source>
</evidence>
<organism evidence="4 5">
    <name type="scientific">Maricaulis salignorans</name>
    <dbReference type="NCBI Taxonomy" id="144026"/>
    <lineage>
        <taxon>Bacteria</taxon>
        <taxon>Pseudomonadati</taxon>
        <taxon>Pseudomonadota</taxon>
        <taxon>Alphaproteobacteria</taxon>
        <taxon>Maricaulales</taxon>
        <taxon>Maricaulaceae</taxon>
        <taxon>Maricaulis</taxon>
    </lineage>
</organism>
<dbReference type="InterPro" id="IPR007379">
    <property type="entry name" value="Tim44-like_dom"/>
</dbReference>
<sequence>MFELLSTLIFAGIAIFIAIRLYSTLGRREGHMEAPPASDPNARPSLSDVPQSHLRPAFEGRAAAGLEAIAAVDPGFDPESFTSGARAAYTMIVEAFAKGDLAALRPLLADKVYQRYADAIAARNERKQSVRTEIERIKAAEISEASHEGHIARVKVSFEAEIATETLGENGERVSGDLGTLNTVRENWVFERRTDNANPNWVLTGVAAV</sequence>
<dbReference type="Pfam" id="PF04280">
    <property type="entry name" value="Tim44"/>
    <property type="match status" value="1"/>
</dbReference>
<dbReference type="NCBIfam" id="NF033779">
    <property type="entry name" value="Tim44_TimA_adap"/>
    <property type="match status" value="1"/>
</dbReference>
<proteinExistence type="predicted"/>
<gene>
    <name evidence="4" type="ORF">SAMN04488568_10677</name>
</gene>
<dbReference type="SUPFAM" id="SSF54427">
    <property type="entry name" value="NTF2-like"/>
    <property type="match status" value="1"/>
</dbReference>
<keyword evidence="5" id="KW-1185">Reference proteome</keyword>
<dbReference type="AlphaFoldDB" id="A0A1G9R7U7"/>
<dbReference type="SMART" id="SM00978">
    <property type="entry name" value="Tim44"/>
    <property type="match status" value="1"/>
</dbReference>
<dbReference type="EMBL" id="FNHG01000006">
    <property type="protein sequence ID" value="SDM18505.1"/>
    <property type="molecule type" value="Genomic_DNA"/>
</dbReference>
<dbReference type="STRING" id="144026.SAMN04488568_10677"/>
<feature type="domain" description="Tim44-like" evidence="3">
    <location>
        <begin position="62"/>
        <end position="208"/>
    </location>
</feature>
<dbReference type="InterPro" id="IPR032710">
    <property type="entry name" value="NTF2-like_dom_sf"/>
</dbReference>
<evidence type="ECO:0000256" key="2">
    <source>
        <dbReference type="SAM" id="Phobius"/>
    </source>
</evidence>
<dbReference type="PANTHER" id="PTHR41542">
    <property type="entry name" value="BLL5807 PROTEIN"/>
    <property type="match status" value="1"/>
</dbReference>
<keyword evidence="2" id="KW-0812">Transmembrane</keyword>
<reference evidence="4 5" key="1">
    <citation type="submission" date="2016-10" db="EMBL/GenBank/DDBJ databases">
        <authorList>
            <person name="de Groot N.N."/>
        </authorList>
    </citation>
    <scope>NUCLEOTIDE SEQUENCE [LARGE SCALE GENOMIC DNA]</scope>
    <source>
        <strain evidence="4 5">DSM 16077</strain>
    </source>
</reference>
<feature type="transmembrane region" description="Helical" evidence="2">
    <location>
        <begin position="6"/>
        <end position="23"/>
    </location>
</feature>
<dbReference type="Gene3D" id="3.10.450.240">
    <property type="match status" value="1"/>
</dbReference>
<dbReference type="RefSeq" id="WP_176780287.1">
    <property type="nucleotide sequence ID" value="NZ_FNHG01000006.1"/>
</dbReference>
<accession>A0A1G9R7U7</accession>
<keyword evidence="2" id="KW-1133">Transmembrane helix</keyword>
<dbReference type="Proteomes" id="UP000199759">
    <property type="component" value="Unassembled WGS sequence"/>
</dbReference>
<evidence type="ECO:0000259" key="3">
    <source>
        <dbReference type="SMART" id="SM00978"/>
    </source>
</evidence>
<keyword evidence="2" id="KW-0472">Membrane</keyword>
<evidence type="ECO:0000256" key="1">
    <source>
        <dbReference type="SAM" id="MobiDB-lite"/>
    </source>
</evidence>
<feature type="region of interest" description="Disordered" evidence="1">
    <location>
        <begin position="30"/>
        <end position="51"/>
    </location>
</feature>
<name>A0A1G9R7U7_9PROT</name>
<evidence type="ECO:0000313" key="5">
    <source>
        <dbReference type="Proteomes" id="UP000199759"/>
    </source>
</evidence>
<protein>
    <submittedName>
        <fullName evidence="4">Predicted lipid-binding transport protein, Tim44 family</fullName>
    </submittedName>
</protein>
<dbReference type="PANTHER" id="PTHR41542:SF1">
    <property type="entry name" value="BLL5807 PROTEIN"/>
    <property type="match status" value="1"/>
</dbReference>